<keyword evidence="1" id="KW-1133">Transmembrane helix</keyword>
<dbReference type="EMBL" id="BA000011">
    <property type="protein sequence ID" value="BAB60618.1"/>
    <property type="molecule type" value="Genomic_DNA"/>
</dbReference>
<dbReference type="GeneID" id="1442167"/>
<dbReference type="RefSeq" id="WP_010917707.1">
    <property type="nucleotide sequence ID" value="NC_002689.2"/>
</dbReference>
<protein>
    <submittedName>
        <fullName evidence="2">TVG1527611 protein</fullName>
    </submittedName>
</protein>
<dbReference type="HOGENOM" id="CLU_167328_0_0_2"/>
<dbReference type="AlphaFoldDB" id="Q978E1"/>
<dbReference type="eggNOG" id="arCOG03911">
    <property type="taxonomic scope" value="Archaea"/>
</dbReference>
<feature type="transmembrane region" description="Helical" evidence="1">
    <location>
        <begin position="7"/>
        <end position="29"/>
    </location>
</feature>
<evidence type="ECO:0000313" key="3">
    <source>
        <dbReference type="Proteomes" id="UP000001017"/>
    </source>
</evidence>
<reference evidence="2 3" key="1">
    <citation type="journal article" date="1999" name="Proc. Jpn. Acad.">
        <title>Determination of the complete genomic DNA sequence of Thermoplasma volvanium GSS1.</title>
        <authorList>
            <person name="Kawashima T."/>
            <person name="Yamamoto Y."/>
            <person name="Aramaki H."/>
            <person name="Nunoshiba T."/>
            <person name="Kawamoto T."/>
            <person name="Watanabe K."/>
            <person name="Yamazaki M."/>
            <person name="Kanehori K."/>
            <person name="Amano N."/>
            <person name="Ohya Y."/>
            <person name="Makino K."/>
            <person name="Suzuki M."/>
        </authorList>
    </citation>
    <scope>NUCLEOTIDE SEQUENCE [LARGE SCALE GENOMIC DNA]</scope>
    <source>
        <strain evidence="3">ATCC 51530 / DSM 4299 / JCM 9571 / NBRC 15438 / GSS1</strain>
    </source>
</reference>
<keyword evidence="3" id="KW-1185">Reference proteome</keyword>
<feature type="transmembrane region" description="Helical" evidence="1">
    <location>
        <begin position="49"/>
        <end position="71"/>
    </location>
</feature>
<reference evidence="2 3" key="2">
    <citation type="journal article" date="2000" name="Proc. Natl. Acad. Sci. U.S.A.">
        <title>Archaeal adaptation to higher temperatures revealed by genomic sequence of Thermoplasma volcanium.</title>
        <authorList>
            <person name="Kawashima T."/>
            <person name="Amano N."/>
            <person name="Koike H."/>
            <person name="Makino S."/>
            <person name="Higuchi S."/>
            <person name="Kawashima-Ohya Y."/>
            <person name="Watanabe K."/>
            <person name="Yamazaki M."/>
            <person name="Kanehori K."/>
            <person name="Kawamoto T."/>
            <person name="Nunoshiba T."/>
            <person name="Yamamoto Y."/>
            <person name="Aramaki H."/>
            <person name="Makino K."/>
            <person name="Suzuki M."/>
        </authorList>
    </citation>
    <scope>NUCLEOTIDE SEQUENCE [LARGE SCALE GENOMIC DNA]</scope>
    <source>
        <strain evidence="3">ATCC 51530 / DSM 4299 / JCM 9571 / NBRC 15438 / GSS1</strain>
    </source>
</reference>
<evidence type="ECO:0000313" key="2">
    <source>
        <dbReference type="EMBL" id="BAB60618.1"/>
    </source>
</evidence>
<name>Q978E1_THEVO</name>
<accession>Q978E1</accession>
<keyword evidence="1" id="KW-0472">Membrane</keyword>
<keyword evidence="1" id="KW-0812">Transmembrane</keyword>
<organism evidence="2 3">
    <name type="scientific">Thermoplasma volcanium (strain ATCC 51530 / DSM 4299 / JCM 9571 / NBRC 15438 / GSS1)</name>
    <dbReference type="NCBI Taxonomy" id="273116"/>
    <lineage>
        <taxon>Archaea</taxon>
        <taxon>Methanobacteriati</taxon>
        <taxon>Thermoplasmatota</taxon>
        <taxon>Thermoplasmata</taxon>
        <taxon>Thermoplasmatales</taxon>
        <taxon>Thermoplasmataceae</taxon>
        <taxon>Thermoplasma</taxon>
    </lineage>
</organism>
<dbReference type="KEGG" id="tvo:TVG1527611"/>
<sequence>MDKKVENFAWLLIGIIALIAVVVFVYSIFAGGTFYSFGYGPRVIVGGLFGWWLIMPIFAFFVMIFFVIMMFSSHGHDHWHNNRMDFKRSRAEDIARERFAKGEITEDQYNRIINEIRR</sequence>
<dbReference type="PaxDb" id="273116-14325715"/>
<proteinExistence type="predicted"/>
<gene>
    <name evidence="2" type="ORF">TVG1527611</name>
</gene>
<dbReference type="Proteomes" id="UP000001017">
    <property type="component" value="Chromosome"/>
</dbReference>
<evidence type="ECO:0000256" key="1">
    <source>
        <dbReference type="SAM" id="Phobius"/>
    </source>
</evidence>